<dbReference type="Pfam" id="PF10431">
    <property type="entry name" value="ClpB_D2-small"/>
    <property type="match status" value="1"/>
</dbReference>
<evidence type="ECO:0000259" key="7">
    <source>
        <dbReference type="SMART" id="SM01086"/>
    </source>
</evidence>
<dbReference type="InterPro" id="IPR003959">
    <property type="entry name" value="ATPase_AAA_core"/>
</dbReference>
<dbReference type="SUPFAM" id="SSF52540">
    <property type="entry name" value="P-loop containing nucleoside triphosphate hydrolases"/>
    <property type="match status" value="2"/>
</dbReference>
<dbReference type="InterPro" id="IPR041546">
    <property type="entry name" value="ClpA/ClpB_AAA_lid"/>
</dbReference>
<keyword evidence="4" id="KW-0143">Chaperone</keyword>
<dbReference type="GO" id="GO:0034605">
    <property type="term" value="P:cellular response to heat"/>
    <property type="evidence" value="ECO:0007669"/>
    <property type="project" value="TreeGrafter"/>
</dbReference>
<dbReference type="GO" id="GO:0016887">
    <property type="term" value="F:ATP hydrolysis activity"/>
    <property type="evidence" value="ECO:0007669"/>
    <property type="project" value="InterPro"/>
</dbReference>
<evidence type="ECO:0000313" key="8">
    <source>
        <dbReference type="EMBL" id="OGZ66267.1"/>
    </source>
</evidence>
<dbReference type="EMBL" id="MHOP01000007">
    <property type="protein sequence ID" value="OGZ66267.1"/>
    <property type="molecule type" value="Genomic_DNA"/>
</dbReference>
<keyword evidence="5" id="KW-1133">Transmembrane helix</keyword>
<keyword evidence="5" id="KW-0472">Membrane</keyword>
<dbReference type="GO" id="GO:0005737">
    <property type="term" value="C:cytoplasm"/>
    <property type="evidence" value="ECO:0007669"/>
    <property type="project" value="TreeGrafter"/>
</dbReference>
<dbReference type="Proteomes" id="UP000178774">
    <property type="component" value="Unassembled WGS sequence"/>
</dbReference>
<sequence>MFNFDTRTTQVSKSLKIWSFLPVKHASLFAQAFFYLFLISLVAGALSFIDPVFYFPAARLCVVFLLLFVFFLEVSLFTVFVVKKPGVPMALKEAMADPANHNLAEFLSLEACGIVERAVKICRSRRLLQVPSESLLYGALLINQDARALAARLGIDVKKTIQDLKNHLEKGKRESAFSLLFSPSFEQTILEAARLANQRGLDIISEKELLVALAKHDAFFKTVMIQLELKDKDVESVAFWLDAIEQALAKRAQFWLKENLARAGSLGRDWASGFTITLDRFSIDWTHAAKHNVFNEMVGHANEVGEVQTILAKSSAKNALLVGAEGSGRKSIVRAVAQVAYLGASLPEVNQKRFVELDLVSLLAKTQEAEKVELLLDQIFKEVITAGNVVLIIDNLENFAGDALAKPGTIDITGILAKYLAIPDFQFIGITSFEGLHHRLEDNPSFLEYFSKVEVSEVSEGDTLQILQNMAIGMEIKHRIAIPFPSVRETVNLTSRYLPSAPFPKKAIDIFQEALSYAKSLQAKTLLPSHIAKVISDKTQIPVGKMEGKEKSLLLNLDQLLHQKIVGQNEAVSEISIAMRRARSGISNKKRPMGTFLFLGPTGVGKTETAKALADIYFSGQEKMIRLDMSEFQSLDDIPRLLGASGANEQQGLLTTPVRENPFSLVLLDEIEKAHKDILNLFLQVFDDGYITDGQGRKVVFSNTIIICTSNAGAPDIFKSVEAGAMISKDALLASLFDRGVFQPEFINRFDAAIIFHPLSRENLMDIAQLMLASLAKNLQEKEIELVITEPLKQKIVELSYKPQFGAREMRRVMQDKVENAIADALLQDKITKGNKIEINPENFGVVVIK</sequence>
<evidence type="ECO:0000256" key="5">
    <source>
        <dbReference type="SAM" id="Phobius"/>
    </source>
</evidence>
<accession>A0A1G2HUX5</accession>
<keyword evidence="3" id="KW-0067">ATP-binding</keyword>
<evidence type="ECO:0000256" key="4">
    <source>
        <dbReference type="ARBA" id="ARBA00023186"/>
    </source>
</evidence>
<dbReference type="InterPro" id="IPR027417">
    <property type="entry name" value="P-loop_NTPase"/>
</dbReference>
<name>A0A1G2HUX5_9BACT</name>
<protein>
    <recommendedName>
        <fullName evidence="10">Clp R domain-containing protein</fullName>
    </recommendedName>
</protein>
<evidence type="ECO:0000259" key="6">
    <source>
        <dbReference type="SMART" id="SM00382"/>
    </source>
</evidence>
<dbReference type="InterPro" id="IPR003593">
    <property type="entry name" value="AAA+_ATPase"/>
</dbReference>
<dbReference type="SMART" id="SM00382">
    <property type="entry name" value="AAA"/>
    <property type="match status" value="2"/>
</dbReference>
<dbReference type="InterPro" id="IPR036628">
    <property type="entry name" value="Clp_N_dom_sf"/>
</dbReference>
<keyword evidence="2" id="KW-0547">Nucleotide-binding</keyword>
<dbReference type="Pfam" id="PF07724">
    <property type="entry name" value="AAA_2"/>
    <property type="match status" value="1"/>
</dbReference>
<evidence type="ECO:0000256" key="3">
    <source>
        <dbReference type="ARBA" id="ARBA00022840"/>
    </source>
</evidence>
<dbReference type="InterPro" id="IPR001270">
    <property type="entry name" value="ClpA/B"/>
</dbReference>
<feature type="transmembrane region" description="Helical" evidence="5">
    <location>
        <begin position="28"/>
        <end position="49"/>
    </location>
</feature>
<reference evidence="8 9" key="1">
    <citation type="journal article" date="2016" name="Nat. Commun.">
        <title>Thousands of microbial genomes shed light on interconnected biogeochemical processes in an aquifer system.</title>
        <authorList>
            <person name="Anantharaman K."/>
            <person name="Brown C.T."/>
            <person name="Hug L.A."/>
            <person name="Sharon I."/>
            <person name="Castelle C.J."/>
            <person name="Probst A.J."/>
            <person name="Thomas B.C."/>
            <person name="Singh A."/>
            <person name="Wilkins M.J."/>
            <person name="Karaoz U."/>
            <person name="Brodie E.L."/>
            <person name="Williams K.H."/>
            <person name="Hubbard S.S."/>
            <person name="Banfield J.F."/>
        </authorList>
    </citation>
    <scope>NUCLEOTIDE SEQUENCE [LARGE SCALE GENOMIC DNA]</scope>
</reference>
<dbReference type="Pfam" id="PF02861">
    <property type="entry name" value="Clp_N"/>
    <property type="match status" value="1"/>
</dbReference>
<feature type="transmembrane region" description="Helical" evidence="5">
    <location>
        <begin position="61"/>
        <end position="82"/>
    </location>
</feature>
<dbReference type="Gene3D" id="1.10.8.60">
    <property type="match status" value="2"/>
</dbReference>
<gene>
    <name evidence="8" type="ORF">A2822_02225</name>
</gene>
<dbReference type="SMART" id="SM01086">
    <property type="entry name" value="ClpB_D2-small"/>
    <property type="match status" value="1"/>
</dbReference>
<dbReference type="Pfam" id="PF17871">
    <property type="entry name" value="AAA_lid_9"/>
    <property type="match status" value="1"/>
</dbReference>
<feature type="domain" description="AAA+ ATPase" evidence="6">
    <location>
        <begin position="592"/>
        <end position="746"/>
    </location>
</feature>
<evidence type="ECO:0000313" key="9">
    <source>
        <dbReference type="Proteomes" id="UP000178774"/>
    </source>
</evidence>
<dbReference type="PANTHER" id="PTHR11638:SF18">
    <property type="entry name" value="HEAT SHOCK PROTEIN 104"/>
    <property type="match status" value="1"/>
</dbReference>
<feature type="domain" description="AAA+ ATPase" evidence="6">
    <location>
        <begin position="315"/>
        <end position="454"/>
    </location>
</feature>
<dbReference type="InterPro" id="IPR004176">
    <property type="entry name" value="Clp_R_N"/>
</dbReference>
<dbReference type="GO" id="GO:0005524">
    <property type="term" value="F:ATP binding"/>
    <property type="evidence" value="ECO:0007669"/>
    <property type="project" value="UniProtKB-KW"/>
</dbReference>
<dbReference type="AlphaFoldDB" id="A0A1G2HUX5"/>
<proteinExistence type="predicted"/>
<evidence type="ECO:0008006" key="10">
    <source>
        <dbReference type="Google" id="ProtNLM"/>
    </source>
</evidence>
<feature type="domain" description="Clp ATPase C-terminal" evidence="7">
    <location>
        <begin position="759"/>
        <end position="848"/>
    </location>
</feature>
<comment type="caution">
    <text evidence="8">The sequence shown here is derived from an EMBL/GenBank/DDBJ whole genome shotgun (WGS) entry which is preliminary data.</text>
</comment>
<dbReference type="PANTHER" id="PTHR11638">
    <property type="entry name" value="ATP-DEPENDENT CLP PROTEASE"/>
    <property type="match status" value="1"/>
</dbReference>
<dbReference type="InterPro" id="IPR050130">
    <property type="entry name" value="ClpA_ClpB"/>
</dbReference>
<dbReference type="Gene3D" id="3.40.50.300">
    <property type="entry name" value="P-loop containing nucleotide triphosphate hydrolases"/>
    <property type="match status" value="2"/>
</dbReference>
<evidence type="ECO:0000256" key="1">
    <source>
        <dbReference type="ARBA" id="ARBA00022737"/>
    </source>
</evidence>
<dbReference type="SUPFAM" id="SSF81923">
    <property type="entry name" value="Double Clp-N motif"/>
    <property type="match status" value="1"/>
</dbReference>
<keyword evidence="1" id="KW-0677">Repeat</keyword>
<organism evidence="8 9">
    <name type="scientific">Candidatus Staskawiczbacteria bacterium RIFCSPHIGHO2_01_FULL_41_41</name>
    <dbReference type="NCBI Taxonomy" id="1802203"/>
    <lineage>
        <taxon>Bacteria</taxon>
        <taxon>Candidatus Staskawicziibacteriota</taxon>
    </lineage>
</organism>
<dbReference type="InterPro" id="IPR019489">
    <property type="entry name" value="Clp_ATPase_C"/>
</dbReference>
<dbReference type="PRINTS" id="PR00300">
    <property type="entry name" value="CLPPROTEASEA"/>
</dbReference>
<dbReference type="CDD" id="cd19499">
    <property type="entry name" value="RecA-like_ClpB_Hsp104-like"/>
    <property type="match status" value="1"/>
</dbReference>
<keyword evidence="5" id="KW-0812">Transmembrane</keyword>
<evidence type="ECO:0000256" key="2">
    <source>
        <dbReference type="ARBA" id="ARBA00022741"/>
    </source>
</evidence>
<dbReference type="Gene3D" id="1.10.1780.10">
    <property type="entry name" value="Clp, N-terminal domain"/>
    <property type="match status" value="1"/>
</dbReference>